<gene>
    <name evidence="1" type="ORF">V1477_000102</name>
</gene>
<sequence length="71" mass="8386">MANEKRYIFFDEKFHFDPCCADGGWPLNNNPERNRLNPLSKAAQQYFEPFEKDITSHPSIIRMKLCKTATY</sequence>
<name>A0ABD2D2N5_VESMC</name>
<accession>A0ABD2D2N5</accession>
<reference evidence="1 2" key="1">
    <citation type="journal article" date="2024" name="Ann. Entomol. Soc. Am.">
        <title>Genomic analyses of the southern and eastern yellowjacket wasps (Hymenoptera: Vespidae) reveal evolutionary signatures of social life.</title>
        <authorList>
            <person name="Catto M.A."/>
            <person name="Caine P.B."/>
            <person name="Orr S.E."/>
            <person name="Hunt B.G."/>
            <person name="Goodisman M.A.D."/>
        </authorList>
    </citation>
    <scope>NUCLEOTIDE SEQUENCE [LARGE SCALE GENOMIC DNA]</scope>
    <source>
        <strain evidence="1">232</strain>
        <tissue evidence="1">Head and thorax</tissue>
    </source>
</reference>
<dbReference type="EMBL" id="JAYRBN010000002">
    <property type="protein sequence ID" value="KAL2751626.1"/>
    <property type="molecule type" value="Genomic_DNA"/>
</dbReference>
<dbReference type="Proteomes" id="UP001607303">
    <property type="component" value="Unassembled WGS sequence"/>
</dbReference>
<protein>
    <submittedName>
        <fullName evidence="1">Uncharacterized protein</fullName>
    </submittedName>
</protein>
<comment type="caution">
    <text evidence="1">The sequence shown here is derived from an EMBL/GenBank/DDBJ whole genome shotgun (WGS) entry which is preliminary data.</text>
</comment>
<proteinExistence type="predicted"/>
<organism evidence="1 2">
    <name type="scientific">Vespula maculifrons</name>
    <name type="common">Eastern yellow jacket</name>
    <name type="synonym">Wasp</name>
    <dbReference type="NCBI Taxonomy" id="7453"/>
    <lineage>
        <taxon>Eukaryota</taxon>
        <taxon>Metazoa</taxon>
        <taxon>Ecdysozoa</taxon>
        <taxon>Arthropoda</taxon>
        <taxon>Hexapoda</taxon>
        <taxon>Insecta</taxon>
        <taxon>Pterygota</taxon>
        <taxon>Neoptera</taxon>
        <taxon>Endopterygota</taxon>
        <taxon>Hymenoptera</taxon>
        <taxon>Apocrita</taxon>
        <taxon>Aculeata</taxon>
        <taxon>Vespoidea</taxon>
        <taxon>Vespidae</taxon>
        <taxon>Vespinae</taxon>
        <taxon>Vespula</taxon>
    </lineage>
</organism>
<dbReference type="AlphaFoldDB" id="A0ABD2D2N5"/>
<evidence type="ECO:0000313" key="2">
    <source>
        <dbReference type="Proteomes" id="UP001607303"/>
    </source>
</evidence>
<evidence type="ECO:0000313" key="1">
    <source>
        <dbReference type="EMBL" id="KAL2751626.1"/>
    </source>
</evidence>
<keyword evidence="2" id="KW-1185">Reference proteome</keyword>